<feature type="compositionally biased region" description="Polar residues" evidence="1">
    <location>
        <begin position="87"/>
        <end position="102"/>
    </location>
</feature>
<feature type="compositionally biased region" description="Basic and acidic residues" evidence="1">
    <location>
        <begin position="61"/>
        <end position="82"/>
    </location>
</feature>
<sequence length="542" mass="59418">MRDTVKSAIHRRIDQAVGAAALMPPASRHSLEREDERSPSFTGRKRKQPPATPPMLSSETDVVHLTDDNALHTHTHEVETPVKRQRLTPSEDSARPPTSRSDSVAPLDTSQKKSKELERPPRTAPAPTGLLSPEITPQKQREQYESLHFADSAYATSGEVASLMEALSEHADEVVQPSTEVVSDADVDTVGMYKHQQSPETPSSAALTKPDSSLHSLPAATGDGTSVSQIPGSTSSSAERADTAPLVPVAPSAPDPPDQTQSVSQPPTQQPPVLEDIPLSSRPLHQIPEIASRFIPRTSTAENIEYTNPQKFSLKPPYWKRWTPQHYARFAEHLQSQFDPLPFAREQNLPVDEVMHCFNSLVCNPLWDADTAQRKGEKGMVAQMEAVGKYGTPSRWWGREVREGERVVGRRVFGELTGVEKGVVVLATGEGSKCCLRLVDLGEEDVGFLKGMLSERDRGVLWEGHAVGVPYSMGTGLRTWTMRANGKKAFAEVVGVGEGVVVLLLENEKRPTIKVDLLIDEDAAYLRTVLSKKDMAVLWPSP</sequence>
<comment type="caution">
    <text evidence="2">The sequence shown here is derived from an EMBL/GenBank/DDBJ whole genome shotgun (WGS) entry which is preliminary data.</text>
</comment>
<reference evidence="2" key="1">
    <citation type="submission" date="2023-06" db="EMBL/GenBank/DDBJ databases">
        <title>Black Yeasts Isolated from many extreme environments.</title>
        <authorList>
            <person name="Coleine C."/>
            <person name="Stajich J.E."/>
            <person name="Selbmann L."/>
        </authorList>
    </citation>
    <scope>NUCLEOTIDE SEQUENCE</scope>
    <source>
        <strain evidence="2">CCFEE 5200</strain>
    </source>
</reference>
<feature type="compositionally biased region" description="Low complexity" evidence="1">
    <location>
        <begin position="258"/>
        <end position="273"/>
    </location>
</feature>
<name>A0AAN6QZ71_9PEZI</name>
<feature type="region of interest" description="Disordered" evidence="1">
    <location>
        <begin position="194"/>
        <end position="276"/>
    </location>
</feature>
<dbReference type="EMBL" id="JAUJLE010000014">
    <property type="protein sequence ID" value="KAK1009224.1"/>
    <property type="molecule type" value="Genomic_DNA"/>
</dbReference>
<organism evidence="2 3">
    <name type="scientific">Friedmanniomyces endolithicus</name>
    <dbReference type="NCBI Taxonomy" id="329885"/>
    <lineage>
        <taxon>Eukaryota</taxon>
        <taxon>Fungi</taxon>
        <taxon>Dikarya</taxon>
        <taxon>Ascomycota</taxon>
        <taxon>Pezizomycotina</taxon>
        <taxon>Dothideomycetes</taxon>
        <taxon>Dothideomycetidae</taxon>
        <taxon>Mycosphaerellales</taxon>
        <taxon>Teratosphaeriaceae</taxon>
        <taxon>Friedmanniomyces</taxon>
    </lineage>
</organism>
<evidence type="ECO:0000313" key="2">
    <source>
        <dbReference type="EMBL" id="KAK1009224.1"/>
    </source>
</evidence>
<accession>A0AAN6QZ71</accession>
<keyword evidence="3" id="KW-1185">Reference proteome</keyword>
<feature type="region of interest" description="Disordered" evidence="1">
    <location>
        <begin position="20"/>
        <end position="146"/>
    </location>
</feature>
<dbReference type="Proteomes" id="UP001175353">
    <property type="component" value="Unassembled WGS sequence"/>
</dbReference>
<feature type="compositionally biased region" description="Basic and acidic residues" evidence="1">
    <location>
        <begin position="110"/>
        <end position="121"/>
    </location>
</feature>
<evidence type="ECO:0000313" key="3">
    <source>
        <dbReference type="Proteomes" id="UP001175353"/>
    </source>
</evidence>
<gene>
    <name evidence="2" type="ORF">LTR91_002874</name>
</gene>
<feature type="compositionally biased region" description="Polar residues" evidence="1">
    <location>
        <begin position="223"/>
        <end position="238"/>
    </location>
</feature>
<dbReference type="AlphaFoldDB" id="A0AAN6QZ71"/>
<feature type="compositionally biased region" description="Basic and acidic residues" evidence="1">
    <location>
        <begin position="29"/>
        <end position="38"/>
    </location>
</feature>
<protein>
    <submittedName>
        <fullName evidence="2">Uncharacterized protein</fullName>
    </submittedName>
</protein>
<feature type="compositionally biased region" description="Polar residues" evidence="1">
    <location>
        <begin position="195"/>
        <end position="215"/>
    </location>
</feature>
<dbReference type="Gene3D" id="2.30.30.700">
    <property type="entry name" value="SLA1 homology domain 1"/>
    <property type="match status" value="1"/>
</dbReference>
<proteinExistence type="predicted"/>
<evidence type="ECO:0000256" key="1">
    <source>
        <dbReference type="SAM" id="MobiDB-lite"/>
    </source>
</evidence>